<dbReference type="GO" id="GO:0046872">
    <property type="term" value="F:metal ion binding"/>
    <property type="evidence" value="ECO:0007669"/>
    <property type="project" value="UniProtKB-KW"/>
</dbReference>
<dbReference type="Proteomes" id="UP000230859">
    <property type="component" value="Unassembled WGS sequence"/>
</dbReference>
<keyword evidence="1 6" id="KW-0479">Metal-binding</keyword>
<accession>A0A2H0LQ44</accession>
<comment type="caution">
    <text evidence="7">The sequence shown here is derived from an EMBL/GenBank/DDBJ whole genome shotgun (WGS) entry which is preliminary data.</text>
</comment>
<dbReference type="GO" id="GO:0004113">
    <property type="term" value="F:2',3'-cyclic-nucleotide 3'-phosphodiesterase activity"/>
    <property type="evidence" value="ECO:0007669"/>
    <property type="project" value="TreeGrafter"/>
</dbReference>
<proteinExistence type="inferred from homology"/>
<protein>
    <submittedName>
        <fullName evidence="7">TIGR00282 family metallophosphoesterase</fullName>
    </submittedName>
</protein>
<feature type="binding site" evidence="6">
    <location>
        <position position="178"/>
    </location>
    <ligand>
        <name>Fe cation</name>
        <dbReference type="ChEBI" id="CHEBI:24875"/>
        <label>1</label>
    </ligand>
</feature>
<evidence type="ECO:0000256" key="4">
    <source>
        <dbReference type="ARBA" id="ARBA00061401"/>
    </source>
</evidence>
<sequence length="268" mass="29133">MRILAVGDTVGKPGRQACLEIIPRLCQEEQIDFIIINGENIAGGSSITKETVDELFQAGADVVTTGDHIFKKKEAKDLVEANPRILRPLNYPTGTPGKGSIVVESKNGIKVGVINVLGRVFMKAVECPFKTVEAELNRIAKKTSVILVDVHAEATSEKVALGWFLDGKVSAVFGTHTHVQTADETILPMGTAYITELGMCGPYDSVIGRKKDVVIRHFLSPLHAYLDVATDDARISGAIFDIDEKTGRALAVKRIHEKLKVESCLKKN</sequence>
<reference evidence="7 8" key="1">
    <citation type="submission" date="2017-09" db="EMBL/GenBank/DDBJ databases">
        <title>Depth-based differentiation of microbial function through sediment-hosted aquifers and enrichment of novel symbionts in the deep terrestrial subsurface.</title>
        <authorList>
            <person name="Probst A.J."/>
            <person name="Ladd B."/>
            <person name="Jarett J.K."/>
            <person name="Geller-Mcgrath D.E."/>
            <person name="Sieber C.M."/>
            <person name="Emerson J.B."/>
            <person name="Anantharaman K."/>
            <person name="Thomas B.C."/>
            <person name="Malmstrom R."/>
            <person name="Stieglmeier M."/>
            <person name="Klingl A."/>
            <person name="Woyke T."/>
            <person name="Ryan C.M."/>
            <person name="Banfield J.F."/>
        </authorList>
    </citation>
    <scope>NUCLEOTIDE SEQUENCE [LARGE SCALE GENOMIC DNA]</scope>
    <source>
        <strain evidence="7">CG11_big_fil_rev_8_21_14_0_20_45_26</strain>
    </source>
</reference>
<feature type="binding site" evidence="6">
    <location>
        <position position="151"/>
    </location>
    <ligand>
        <name>Fe cation</name>
        <dbReference type="ChEBI" id="CHEBI:24875"/>
        <label>2</label>
    </ligand>
</feature>
<dbReference type="Pfam" id="PF13277">
    <property type="entry name" value="YmdB"/>
    <property type="match status" value="1"/>
</dbReference>
<feature type="binding site" evidence="6">
    <location>
        <position position="67"/>
    </location>
    <ligand>
        <name>Fe cation</name>
        <dbReference type="ChEBI" id="CHEBI:24875"/>
        <label>2</label>
    </ligand>
</feature>
<feature type="binding site" evidence="6">
    <location>
        <position position="40"/>
    </location>
    <ligand>
        <name>Fe cation</name>
        <dbReference type="ChEBI" id="CHEBI:24875"/>
        <label>1</label>
    </ligand>
</feature>
<dbReference type="EMBL" id="PCVY01000043">
    <property type="protein sequence ID" value="PIQ86497.1"/>
    <property type="molecule type" value="Genomic_DNA"/>
</dbReference>
<dbReference type="InterPro" id="IPR029052">
    <property type="entry name" value="Metallo-depent_PP-like"/>
</dbReference>
<dbReference type="PANTHER" id="PTHR36303:SF1">
    <property type="entry name" value="2',3'-CYCLIC-NUCLEOTIDE 2'-PHOSPHODIESTERASE"/>
    <property type="match status" value="1"/>
</dbReference>
<feature type="binding site" evidence="6">
    <location>
        <position position="8"/>
    </location>
    <ligand>
        <name>Fe cation</name>
        <dbReference type="ChEBI" id="CHEBI:24875"/>
        <label>1</label>
    </ligand>
</feature>
<keyword evidence="3" id="KW-0408">Iron</keyword>
<feature type="binding site" evidence="6">
    <location>
        <position position="39"/>
    </location>
    <ligand>
        <name>Fe cation</name>
        <dbReference type="ChEBI" id="CHEBI:24875"/>
        <label>1</label>
    </ligand>
</feature>
<dbReference type="FunFam" id="3.60.21.10:FF:000016">
    <property type="entry name" value="Putative metallophosphoesterase"/>
    <property type="match status" value="1"/>
</dbReference>
<evidence type="ECO:0000256" key="2">
    <source>
        <dbReference type="ARBA" id="ARBA00022801"/>
    </source>
</evidence>
<keyword evidence="2" id="KW-0378">Hydrolase</keyword>
<name>A0A2H0LQ44_9BACT</name>
<dbReference type="PIRSF" id="PIRSF004789">
    <property type="entry name" value="DR1281"/>
    <property type="match status" value="1"/>
</dbReference>
<evidence type="ECO:0000256" key="1">
    <source>
        <dbReference type="ARBA" id="ARBA00022723"/>
    </source>
</evidence>
<dbReference type="InterPro" id="IPR005235">
    <property type="entry name" value="YmdB-like"/>
</dbReference>
<evidence type="ECO:0000313" key="7">
    <source>
        <dbReference type="EMBL" id="PIQ86497.1"/>
    </source>
</evidence>
<gene>
    <name evidence="7" type="ORF">COV74_04505</name>
</gene>
<evidence type="ECO:0000256" key="6">
    <source>
        <dbReference type="PIRSR" id="PIRSR004789-51"/>
    </source>
</evidence>
<evidence type="ECO:0000256" key="5">
    <source>
        <dbReference type="PIRSR" id="PIRSR004789-50"/>
    </source>
</evidence>
<comment type="similarity">
    <text evidence="4">Belongs to the YmdB-like family.</text>
</comment>
<dbReference type="PANTHER" id="PTHR36303">
    <property type="entry name" value="2',3'-CYCLIC-NUCLEOTIDE 2'-PHOSPHODIESTERASE"/>
    <property type="match status" value="1"/>
</dbReference>
<evidence type="ECO:0000313" key="8">
    <source>
        <dbReference type="Proteomes" id="UP000230859"/>
    </source>
</evidence>
<organism evidence="7 8">
    <name type="scientific">Candidatus Abzuiibacterium crystallinum</name>
    <dbReference type="NCBI Taxonomy" id="1974748"/>
    <lineage>
        <taxon>Bacteria</taxon>
        <taxon>Pseudomonadati</taxon>
        <taxon>Candidatus Omnitrophota</taxon>
        <taxon>Candidatus Abzuiibacterium</taxon>
    </lineage>
</organism>
<feature type="binding site" evidence="6">
    <location>
        <position position="39"/>
    </location>
    <ligand>
        <name>Fe cation</name>
        <dbReference type="ChEBI" id="CHEBI:24875"/>
        <label>2</label>
    </ligand>
</feature>
<dbReference type="CDD" id="cd07382">
    <property type="entry name" value="MPP_DR1281"/>
    <property type="match status" value="1"/>
</dbReference>
<feature type="active site" description="Proton donor" evidence="5">
    <location>
        <position position="68"/>
    </location>
</feature>
<feature type="binding site" evidence="6">
    <location>
        <position position="176"/>
    </location>
    <ligand>
        <name>Fe cation</name>
        <dbReference type="ChEBI" id="CHEBI:24875"/>
        <label>2</label>
    </ligand>
</feature>
<dbReference type="NCBIfam" id="TIGR00282">
    <property type="entry name" value="TIGR00282 family metallophosphoesterase"/>
    <property type="match status" value="1"/>
</dbReference>
<evidence type="ECO:0000256" key="3">
    <source>
        <dbReference type="ARBA" id="ARBA00023004"/>
    </source>
</evidence>
<dbReference type="SUPFAM" id="SSF56300">
    <property type="entry name" value="Metallo-dependent phosphatases"/>
    <property type="match status" value="1"/>
</dbReference>
<dbReference type="Gene3D" id="3.60.21.10">
    <property type="match status" value="1"/>
</dbReference>
<dbReference type="AlphaFoldDB" id="A0A2H0LQ44"/>